<protein>
    <submittedName>
        <fullName evidence="1">Uncharacterized protein</fullName>
    </submittedName>
</protein>
<dbReference type="Proteomes" id="UP001148662">
    <property type="component" value="Unassembled WGS sequence"/>
</dbReference>
<accession>A0ACC1RNI0</accession>
<keyword evidence="2" id="KW-1185">Reference proteome</keyword>
<sequence length="953" mass="109001">MMTRSLCLARFHIGVDKNLRVALKRDTPNWRVLNSCPPCCYELENEPLLARGRMFAMDGNNSLKRLLSHGTNDVADNRTFEESDYYLSQDFVSKFAHEVKSRKEASKSANKKAKAPAKVKTDDNEEEEDLDDMELGAPGEGDPTDGGILDNLVKTCVRNWKSAASEEKKKMWAIYSETGIFACACRHGFLLYLCDMVRSGELAKYALAIIAKVLEVCGQRPCGAYDIGCSFASTLLASSLGKEWVRKEGKMIVNAFHGYSHHYACQMVNHPSRIPGMGLEDFETMERVFSSSNGLAPVIRHASAYRRRLFIDVYFQQWDQDKYENLATMLYNNYQQALEIVRKEGKDLVAAMQEHEFSEADLENWEQEEVNYIDGLGEESPYDVHAAAYVDLLESLREAEQEFIKAHETFMSKVPDNYCYLPPSKMTARVLEIVQTSQALDSRSRRLATKVDKLDLRARDMEDKMGIEQRWRPDDDQYQEVMKYSAERKFQRAFNHLHKLVVQRLFELQKLYISGTGYKMRTQLAKSLQSRCRAIRNAVDRYNKLAATLNKPRVDWQKISHYSFLQEFALLNETREDILSCKWTELHIRKAMQQYRHIKRAREEIQRCNVEVRRLHTWILDEAEDMEHTLDELRKTSSPLYGILQDQWTLRRRTNARLLAQINALYDLPGFSGTPSPGCRIGRPPRVAVHTTIAEGDIAASESLDEVDDIIEDEEVVEQLDTLNEHLVLREIFCGTDIDNDALTLDLLTRTPTTPNTSESSYRCHPTMSAPFYTAPEAITSITNKRRFIFGDRHVGGPISINAPLPELPNSSRANTRFPMLVQYDNPAFTPIFQRIQDEVIPLVLEHNTTTIVTWIIRFSVGAGLFNNSIFTCPWYCVAYTEASYTPGIYVDHSDMSAQVDYVTKPYLKSFRRMESFTAAFLFMVSGGVIKYNGTEVSLHGKPPTTATILLRG</sequence>
<comment type="caution">
    <text evidence="1">The sequence shown here is derived from an EMBL/GenBank/DDBJ whole genome shotgun (WGS) entry which is preliminary data.</text>
</comment>
<name>A0ACC1RNI0_9APHY</name>
<dbReference type="EMBL" id="JANHOG010002555">
    <property type="protein sequence ID" value="KAJ3522209.1"/>
    <property type="molecule type" value="Genomic_DNA"/>
</dbReference>
<proteinExistence type="predicted"/>
<gene>
    <name evidence="1" type="ORF">NM688_g8906</name>
</gene>
<organism evidence="1 2">
    <name type="scientific">Phlebia brevispora</name>
    <dbReference type="NCBI Taxonomy" id="194682"/>
    <lineage>
        <taxon>Eukaryota</taxon>
        <taxon>Fungi</taxon>
        <taxon>Dikarya</taxon>
        <taxon>Basidiomycota</taxon>
        <taxon>Agaricomycotina</taxon>
        <taxon>Agaricomycetes</taxon>
        <taxon>Polyporales</taxon>
        <taxon>Meruliaceae</taxon>
        <taxon>Phlebia</taxon>
    </lineage>
</organism>
<reference evidence="1" key="1">
    <citation type="submission" date="2022-07" db="EMBL/GenBank/DDBJ databases">
        <title>Genome Sequence of Phlebia brevispora.</title>
        <authorList>
            <person name="Buettner E."/>
        </authorList>
    </citation>
    <scope>NUCLEOTIDE SEQUENCE</scope>
    <source>
        <strain evidence="1">MPL23</strain>
    </source>
</reference>
<evidence type="ECO:0000313" key="1">
    <source>
        <dbReference type="EMBL" id="KAJ3522209.1"/>
    </source>
</evidence>
<evidence type="ECO:0000313" key="2">
    <source>
        <dbReference type="Proteomes" id="UP001148662"/>
    </source>
</evidence>